<dbReference type="GeneID" id="85399419"/>
<accession>A0AAD8UN91</accession>
<evidence type="ECO:0000313" key="1">
    <source>
        <dbReference type="EMBL" id="KAK1724194.1"/>
    </source>
</evidence>
<dbReference type="EMBL" id="JAHMHS010000055">
    <property type="protein sequence ID" value="KAK1724194.1"/>
    <property type="molecule type" value="Genomic_DNA"/>
</dbReference>
<protein>
    <submittedName>
        <fullName evidence="1">Uncharacterized protein</fullName>
    </submittedName>
</protein>
<sequence>MFPAQCSPEAWARRGVYVQHSSTVVTNVDVRLVERDGKRLRVGDGIRKALVIPIPIVKLVVRVRQRATTARRQQRRRLTAIVDTGGPRGKVLVPSWRIRIQLCGAFPHIRTNPTFLGSSSEFDAYPVPSSSLGTTTTPTTIASSTLANRTPHERDELRFSSQTCSVGLPYLGRDLTPTGNKTINTSIDNNICALGFTSPSSRCCLLFSRDSEPWRNGIVPVTLDLPPASALLQPSAPTIDETCLV</sequence>
<comment type="caution">
    <text evidence="1">The sequence shown here is derived from an EMBL/GenBank/DDBJ whole genome shotgun (WGS) entry which is preliminary data.</text>
</comment>
<organism evidence="1 2">
    <name type="scientific">Glomerella acutata</name>
    <name type="common">Colletotrichum acutatum</name>
    <dbReference type="NCBI Taxonomy" id="27357"/>
    <lineage>
        <taxon>Eukaryota</taxon>
        <taxon>Fungi</taxon>
        <taxon>Dikarya</taxon>
        <taxon>Ascomycota</taxon>
        <taxon>Pezizomycotina</taxon>
        <taxon>Sordariomycetes</taxon>
        <taxon>Hypocreomycetidae</taxon>
        <taxon>Glomerellales</taxon>
        <taxon>Glomerellaceae</taxon>
        <taxon>Colletotrichum</taxon>
        <taxon>Colletotrichum acutatum species complex</taxon>
    </lineage>
</organism>
<proteinExistence type="predicted"/>
<gene>
    <name evidence="1" type="ORF">BDZ83DRAFT_779663</name>
</gene>
<dbReference type="Proteomes" id="UP001244207">
    <property type="component" value="Unassembled WGS sequence"/>
</dbReference>
<dbReference type="AlphaFoldDB" id="A0AAD8UN91"/>
<dbReference type="RefSeq" id="XP_060364249.1">
    <property type="nucleotide sequence ID" value="XM_060515521.1"/>
</dbReference>
<evidence type="ECO:0000313" key="2">
    <source>
        <dbReference type="Proteomes" id="UP001244207"/>
    </source>
</evidence>
<name>A0AAD8UN91_GLOAC</name>
<reference evidence="1" key="1">
    <citation type="submission" date="2021-12" db="EMBL/GenBank/DDBJ databases">
        <title>Comparative genomics, transcriptomics and evolutionary studies reveal genomic signatures of adaptation to plant cell wall in hemibiotrophic fungi.</title>
        <authorList>
            <consortium name="DOE Joint Genome Institute"/>
            <person name="Baroncelli R."/>
            <person name="Diaz J.F."/>
            <person name="Benocci T."/>
            <person name="Peng M."/>
            <person name="Battaglia E."/>
            <person name="Haridas S."/>
            <person name="Andreopoulos W."/>
            <person name="Labutti K."/>
            <person name="Pangilinan J."/>
            <person name="Floch G.L."/>
            <person name="Makela M.R."/>
            <person name="Henrissat B."/>
            <person name="Grigoriev I.V."/>
            <person name="Crouch J.A."/>
            <person name="De Vries R.P."/>
            <person name="Sukno S.A."/>
            <person name="Thon M.R."/>
        </authorList>
    </citation>
    <scope>NUCLEOTIDE SEQUENCE</scope>
    <source>
        <strain evidence="1">CBS 112980</strain>
    </source>
</reference>
<keyword evidence="2" id="KW-1185">Reference proteome</keyword>